<organism evidence="5 6">
    <name type="scientific">Microvirga alba</name>
    <dbReference type="NCBI Taxonomy" id="2791025"/>
    <lineage>
        <taxon>Bacteria</taxon>
        <taxon>Pseudomonadati</taxon>
        <taxon>Pseudomonadota</taxon>
        <taxon>Alphaproteobacteria</taxon>
        <taxon>Hyphomicrobiales</taxon>
        <taxon>Methylobacteriaceae</taxon>
        <taxon>Microvirga</taxon>
    </lineage>
</organism>
<keyword evidence="3" id="KW-0808">Transferase</keyword>
<feature type="domain" description="Methyltransferase type 11" evidence="4">
    <location>
        <begin position="42"/>
        <end position="130"/>
    </location>
</feature>
<dbReference type="InterPro" id="IPR029063">
    <property type="entry name" value="SAM-dependent_MTases_sf"/>
</dbReference>
<dbReference type="PANTHER" id="PTHR44942">
    <property type="entry name" value="METHYLTRANSF_11 DOMAIN-CONTAINING PROTEIN"/>
    <property type="match status" value="1"/>
</dbReference>
<dbReference type="InterPro" id="IPR051052">
    <property type="entry name" value="Diverse_substrate_MTase"/>
</dbReference>
<evidence type="ECO:0000256" key="1">
    <source>
        <dbReference type="ARBA" id="ARBA00008361"/>
    </source>
</evidence>
<dbReference type="InterPro" id="IPR013216">
    <property type="entry name" value="Methyltransf_11"/>
</dbReference>
<dbReference type="GO" id="GO:0008757">
    <property type="term" value="F:S-adenosylmethionine-dependent methyltransferase activity"/>
    <property type="evidence" value="ECO:0007669"/>
    <property type="project" value="InterPro"/>
</dbReference>
<reference evidence="5" key="1">
    <citation type="submission" date="2020-11" db="EMBL/GenBank/DDBJ databases">
        <authorList>
            <person name="Kim M.K."/>
        </authorList>
    </citation>
    <scope>NUCLEOTIDE SEQUENCE</scope>
    <source>
        <strain evidence="5">BT350</strain>
    </source>
</reference>
<gene>
    <name evidence="5" type="ORF">I2H38_13520</name>
</gene>
<keyword evidence="2 5" id="KW-0489">Methyltransferase</keyword>
<comment type="similarity">
    <text evidence="1">Belongs to the methyltransferase superfamily.</text>
</comment>
<dbReference type="PANTHER" id="PTHR44942:SF4">
    <property type="entry name" value="METHYLTRANSFERASE TYPE 11 DOMAIN-CONTAINING PROTEIN"/>
    <property type="match status" value="1"/>
</dbReference>
<dbReference type="GO" id="GO:0032259">
    <property type="term" value="P:methylation"/>
    <property type="evidence" value="ECO:0007669"/>
    <property type="project" value="UniProtKB-KW"/>
</dbReference>
<accession>A0A931FNV4</accession>
<dbReference type="Proteomes" id="UP000599312">
    <property type="component" value="Unassembled WGS sequence"/>
</dbReference>
<dbReference type="Gene3D" id="3.40.50.150">
    <property type="entry name" value="Vaccinia Virus protein VP39"/>
    <property type="match status" value="1"/>
</dbReference>
<comment type="caution">
    <text evidence="5">The sequence shown here is derived from an EMBL/GenBank/DDBJ whole genome shotgun (WGS) entry which is preliminary data.</text>
</comment>
<keyword evidence="6" id="KW-1185">Reference proteome</keyword>
<name>A0A931FNV4_9HYPH</name>
<evidence type="ECO:0000256" key="2">
    <source>
        <dbReference type="ARBA" id="ARBA00022603"/>
    </source>
</evidence>
<evidence type="ECO:0000256" key="3">
    <source>
        <dbReference type="ARBA" id="ARBA00022679"/>
    </source>
</evidence>
<sequence length="249" mass="27627">MNVSFKDHFSASSAGYAAYRPTYPHTLVDYLASLCARTDVALDVGCGTGQLSVLLADRFTRVIATDASAQQIEKAEPHARVEYRVAPAENSGLPDQSVDLITAAQAAHWFDLPAFYAEARRVGKPGAVLALITYGVVQADPDIDPVIQHFYKAVLGAHWPPERRHVEVGYRSLEFPFHELTAPPMAIEVDWRASDLIGYADTWSAVRAAEKALGRAPIEAFKRDLIEAWRDPEMRRIIRFPLSLRVAKL</sequence>
<dbReference type="AlphaFoldDB" id="A0A931FNV4"/>
<evidence type="ECO:0000313" key="6">
    <source>
        <dbReference type="Proteomes" id="UP000599312"/>
    </source>
</evidence>
<proteinExistence type="inferred from homology"/>
<protein>
    <submittedName>
        <fullName evidence="5">Class I SAM-dependent methyltransferase</fullName>
    </submittedName>
</protein>
<evidence type="ECO:0000313" key="5">
    <source>
        <dbReference type="EMBL" id="MBF9234394.1"/>
    </source>
</evidence>
<dbReference type="Pfam" id="PF08241">
    <property type="entry name" value="Methyltransf_11"/>
    <property type="match status" value="1"/>
</dbReference>
<dbReference type="SUPFAM" id="SSF53335">
    <property type="entry name" value="S-adenosyl-L-methionine-dependent methyltransferases"/>
    <property type="match status" value="1"/>
</dbReference>
<dbReference type="EMBL" id="JADQDO010000006">
    <property type="protein sequence ID" value="MBF9234394.1"/>
    <property type="molecule type" value="Genomic_DNA"/>
</dbReference>
<dbReference type="CDD" id="cd02440">
    <property type="entry name" value="AdoMet_MTases"/>
    <property type="match status" value="1"/>
</dbReference>
<evidence type="ECO:0000259" key="4">
    <source>
        <dbReference type="Pfam" id="PF08241"/>
    </source>
</evidence>